<keyword evidence="3" id="KW-1185">Reference proteome</keyword>
<dbReference type="NCBIfam" id="NF033577">
    <property type="entry name" value="transpos_IS481"/>
    <property type="match status" value="1"/>
</dbReference>
<sequence>MPWITKDMVQLRREFVALSKLRGISFSAACSRFGISRKTGYKWVNREAQGGADALIPTKPKPVRRPNQTSLAMEQKFLGVRQEQPSWGPRKLRRRLENTGVCDLPSTSSIGRILRREECIEPAESAKHRPWQRFARATPNELWQMDFKGHFAMHHGRCHPLTVLDDCSRYLIGLRACADEQSEGVRKHLENMFCRYGLPMCILCDNGPPWSGNGQKYTSLSVWLLQLGVLTIHGRPFHPQTQGKDERFHRTLKNDLLRRHDWSDLDASQQRFNTFRHTYNHDRPHDSLNLDCPAQHYHPSTRAMPSALPCAEYDSSDLVRRVKSKGEITVRNRFFYVGSAFYGLEVALRPTATDGILRVYYAAFPLGLIDCKTPSLLPKGSYHPLVADTLDSNPKV</sequence>
<dbReference type="SUPFAM" id="SSF46689">
    <property type="entry name" value="Homeodomain-like"/>
    <property type="match status" value="1"/>
</dbReference>
<feature type="domain" description="Integrase catalytic" evidence="1">
    <location>
        <begin position="135"/>
        <end position="301"/>
    </location>
</feature>
<name>A0AAF0CRA7_9BACT</name>
<dbReference type="Proteomes" id="UP001218638">
    <property type="component" value="Chromosome"/>
</dbReference>
<dbReference type="Pfam" id="PF13565">
    <property type="entry name" value="HTH_32"/>
    <property type="match status" value="1"/>
</dbReference>
<reference evidence="2" key="1">
    <citation type="submission" date="2023-03" db="EMBL/GenBank/DDBJ databases">
        <title>Lomoglobus Profundus gen. nov., sp. nov., a novel member of the phylum Verrucomicrobia, isolated from deep-marine sediment of South China Sea.</title>
        <authorList>
            <person name="Ahmad T."/>
            <person name="Ishaq S.E."/>
            <person name="Wang F."/>
        </authorList>
    </citation>
    <scope>NUCLEOTIDE SEQUENCE</scope>
    <source>
        <strain evidence="2">LMO-M01</strain>
    </source>
</reference>
<dbReference type="GO" id="GO:0003676">
    <property type="term" value="F:nucleic acid binding"/>
    <property type="evidence" value="ECO:0007669"/>
    <property type="project" value="InterPro"/>
</dbReference>
<dbReference type="SUPFAM" id="SSF53098">
    <property type="entry name" value="Ribonuclease H-like"/>
    <property type="match status" value="1"/>
</dbReference>
<evidence type="ECO:0000259" key="1">
    <source>
        <dbReference type="PROSITE" id="PS50994"/>
    </source>
</evidence>
<dbReference type="InterPro" id="IPR047656">
    <property type="entry name" value="IS481-like_transpos"/>
</dbReference>
<dbReference type="EMBL" id="CP119075">
    <property type="protein sequence ID" value="WED66610.1"/>
    <property type="molecule type" value="Genomic_DNA"/>
</dbReference>
<proteinExistence type="predicted"/>
<dbReference type="GO" id="GO:0015074">
    <property type="term" value="P:DNA integration"/>
    <property type="evidence" value="ECO:0007669"/>
    <property type="project" value="InterPro"/>
</dbReference>
<evidence type="ECO:0000313" key="2">
    <source>
        <dbReference type="EMBL" id="WED66610.1"/>
    </source>
</evidence>
<dbReference type="AlphaFoldDB" id="A0AAF0CRA7"/>
<dbReference type="InterPro" id="IPR001584">
    <property type="entry name" value="Integrase_cat-core"/>
</dbReference>
<dbReference type="RefSeq" id="WP_330927958.1">
    <property type="nucleotide sequence ID" value="NZ_CP119075.1"/>
</dbReference>
<gene>
    <name evidence="2" type="ORF">PXH66_07075</name>
</gene>
<protein>
    <submittedName>
        <fullName evidence="2">IS481 family transposase</fullName>
    </submittedName>
</protein>
<dbReference type="Pfam" id="PF00665">
    <property type="entry name" value="rve"/>
    <property type="match status" value="1"/>
</dbReference>
<dbReference type="KEGG" id="slom:PXH66_07075"/>
<accession>A0AAF0CRA7</accession>
<dbReference type="PANTHER" id="PTHR35004">
    <property type="entry name" value="TRANSPOSASE RV3428C-RELATED"/>
    <property type="match status" value="1"/>
</dbReference>
<dbReference type="InterPro" id="IPR012337">
    <property type="entry name" value="RNaseH-like_sf"/>
</dbReference>
<dbReference type="InterPro" id="IPR009057">
    <property type="entry name" value="Homeodomain-like_sf"/>
</dbReference>
<evidence type="ECO:0000313" key="3">
    <source>
        <dbReference type="Proteomes" id="UP001218638"/>
    </source>
</evidence>
<dbReference type="Gene3D" id="3.30.420.10">
    <property type="entry name" value="Ribonuclease H-like superfamily/Ribonuclease H"/>
    <property type="match status" value="1"/>
</dbReference>
<dbReference type="InterPro" id="IPR036397">
    <property type="entry name" value="RNaseH_sf"/>
</dbReference>
<dbReference type="PROSITE" id="PS50994">
    <property type="entry name" value="INTEGRASE"/>
    <property type="match status" value="1"/>
</dbReference>
<dbReference type="PANTHER" id="PTHR35004:SF7">
    <property type="entry name" value="INTEGRASE PROTEIN"/>
    <property type="match status" value="1"/>
</dbReference>
<organism evidence="2 3">
    <name type="scientific">Synoicihabitans lomoniglobus</name>
    <dbReference type="NCBI Taxonomy" id="2909285"/>
    <lineage>
        <taxon>Bacteria</taxon>
        <taxon>Pseudomonadati</taxon>
        <taxon>Verrucomicrobiota</taxon>
        <taxon>Opitutia</taxon>
        <taxon>Opitutales</taxon>
        <taxon>Opitutaceae</taxon>
        <taxon>Synoicihabitans</taxon>
    </lineage>
</organism>